<evidence type="ECO:0000259" key="1">
    <source>
        <dbReference type="PROSITE" id="PS51750"/>
    </source>
</evidence>
<dbReference type="Proteomes" id="UP000572407">
    <property type="component" value="Unassembled WGS sequence"/>
</dbReference>
<feature type="domain" description="Bro-N" evidence="1">
    <location>
        <begin position="1"/>
        <end position="104"/>
    </location>
</feature>
<dbReference type="PANTHER" id="PTHR36180:SF2">
    <property type="entry name" value="BRO FAMILY PROTEIN"/>
    <property type="match status" value="1"/>
</dbReference>
<dbReference type="InterPro" id="IPR003497">
    <property type="entry name" value="BRO_N_domain"/>
</dbReference>
<name>A0A7V8UDX6_9PSED</name>
<dbReference type="Pfam" id="PF02498">
    <property type="entry name" value="Bro-N"/>
    <property type="match status" value="1"/>
</dbReference>
<dbReference type="AlphaFoldDB" id="A0A7V8UDX6"/>
<gene>
    <name evidence="2" type="ORF">FHK92_18470</name>
</gene>
<evidence type="ECO:0000313" key="2">
    <source>
        <dbReference type="EMBL" id="MBA1379766.1"/>
    </source>
</evidence>
<dbReference type="SMART" id="SM01040">
    <property type="entry name" value="Bro-N"/>
    <property type="match status" value="1"/>
</dbReference>
<proteinExistence type="predicted"/>
<organism evidence="2 3">
    <name type="scientific">Pseudomonas brassicacearum subsp. neoaurantiaca</name>
    <dbReference type="NCBI Taxonomy" id="494916"/>
    <lineage>
        <taxon>Bacteria</taxon>
        <taxon>Pseudomonadati</taxon>
        <taxon>Pseudomonadota</taxon>
        <taxon>Gammaproteobacteria</taxon>
        <taxon>Pseudomonadales</taxon>
        <taxon>Pseudomonadaceae</taxon>
        <taxon>Pseudomonas</taxon>
    </lineage>
</organism>
<dbReference type="PANTHER" id="PTHR36180">
    <property type="entry name" value="DNA-BINDING PROTEIN-RELATED-RELATED"/>
    <property type="match status" value="1"/>
</dbReference>
<evidence type="ECO:0000313" key="3">
    <source>
        <dbReference type="Proteomes" id="UP000572407"/>
    </source>
</evidence>
<dbReference type="PROSITE" id="PS51750">
    <property type="entry name" value="BRO_N"/>
    <property type="match status" value="1"/>
</dbReference>
<accession>A0A7V8UDX6</accession>
<sequence>MNLPIHYAFEGSEVRALMLDGEPWFVAGDVSSALAYAEASKMTRNLDDDEKGLHIVATLGGDQEMLVINEAGLYSAILRSRKAEAKRFKRWVTHDVLPSLRKHGAYVMPTTGNANETKDAPLSAQIEADQIVNAGRVFRALFTTARSMGMARRLAATRANQAADRATGVDLAAELGASEWLEGSDLPTPHRKHYELQQNLRAHLEANNWPQGITTQQTIVAIGLTLDKGTQMAVGQSLILLGYTRVRLPASQPGGIRPWGYALKQPGRQQEAAAV</sequence>
<reference evidence="2 3" key="1">
    <citation type="submission" date="2019-06" db="EMBL/GenBank/DDBJ databases">
        <title>Analysis of the biodiversity of Brassica napus bacterial endophytes for the selection of potential efficient biofertilizers for rapeseed crops.</title>
        <authorList>
            <person name="Jimenez-Gomez A."/>
            <person name="Saati-Santamaria Z."/>
            <person name="Menendez E."/>
            <person name="Rivas R."/>
            <person name="Mateos P.F."/>
            <person name="Velazquez E."/>
            <person name="Garcia-Fraile P."/>
        </authorList>
    </citation>
    <scope>NUCLEOTIDE SEQUENCE [LARGE SCALE GENOMIC DNA]</scope>
    <source>
        <strain evidence="2 3">CDVBN10</strain>
    </source>
</reference>
<protein>
    <submittedName>
        <fullName evidence="2">Bro-N domain-containing protein</fullName>
    </submittedName>
</protein>
<comment type="caution">
    <text evidence="2">The sequence shown here is derived from an EMBL/GenBank/DDBJ whole genome shotgun (WGS) entry which is preliminary data.</text>
</comment>
<dbReference type="EMBL" id="VDLV01000033">
    <property type="protein sequence ID" value="MBA1379766.1"/>
    <property type="molecule type" value="Genomic_DNA"/>
</dbReference>
<dbReference type="RefSeq" id="WP_181289204.1">
    <property type="nucleotide sequence ID" value="NZ_VDLV01000033.1"/>
</dbReference>